<protein>
    <submittedName>
        <fullName evidence="2">Uncharacterized protein</fullName>
    </submittedName>
</protein>
<dbReference type="Proteomes" id="UP000014568">
    <property type="component" value="Unassembled WGS sequence"/>
</dbReference>
<gene>
    <name evidence="2" type="ORF">F945_02970</name>
</gene>
<dbReference type="HOGENOM" id="CLU_1313222_0_0_6"/>
<feature type="signal peptide" evidence="1">
    <location>
        <begin position="1"/>
        <end position="23"/>
    </location>
</feature>
<name>S3NVU2_9GAMM</name>
<organism evidence="2 3">
    <name type="scientific">Acinetobacter rudis CIP 110305</name>
    <dbReference type="NCBI Taxonomy" id="421052"/>
    <lineage>
        <taxon>Bacteria</taxon>
        <taxon>Pseudomonadati</taxon>
        <taxon>Pseudomonadota</taxon>
        <taxon>Gammaproteobacteria</taxon>
        <taxon>Moraxellales</taxon>
        <taxon>Moraxellaceae</taxon>
        <taxon>Acinetobacter</taxon>
    </lineage>
</organism>
<sequence length="209" mass="24403">MQKKINIFSLIVLSFFISQTSQASRYSEDMIDIFATYCKPVERYNNYAFNSDQSNCNLPKELQQEVLYLSNFEKDNILMLKIRKTLKEWNMTPSDIKFTLGSLYPQDIFWGDVISSSIEFNHNGERKFVSVFYAVSTNQLVLGEAKWVKKGNQEVFEHKWAGDLDNQKIINTIIYSEYFGRTALLSRAMPTNSKEKIDIPKLKKYLNLN</sequence>
<proteinExistence type="predicted"/>
<comment type="caution">
    <text evidence="2">The sequence shown here is derived from an EMBL/GenBank/DDBJ whole genome shotgun (WGS) entry which is preliminary data.</text>
</comment>
<feature type="chain" id="PRO_5004512544" evidence="1">
    <location>
        <begin position="24"/>
        <end position="209"/>
    </location>
</feature>
<accession>S3NVU2</accession>
<dbReference type="AlphaFoldDB" id="S3NVU2"/>
<dbReference type="EMBL" id="ATGI01000036">
    <property type="protein sequence ID" value="EPF70726.1"/>
    <property type="molecule type" value="Genomic_DNA"/>
</dbReference>
<evidence type="ECO:0000313" key="3">
    <source>
        <dbReference type="Proteomes" id="UP000014568"/>
    </source>
</evidence>
<evidence type="ECO:0000313" key="2">
    <source>
        <dbReference type="EMBL" id="EPF70726.1"/>
    </source>
</evidence>
<reference evidence="2 3" key="1">
    <citation type="submission" date="2013-06" db="EMBL/GenBank/DDBJ databases">
        <title>The Genome Sequence of Acinetobacter rudis CIP 110305.</title>
        <authorList>
            <consortium name="The Broad Institute Genome Sequencing Platform"/>
            <consortium name="The Broad Institute Genome Sequencing Center for Infectious Disease"/>
            <person name="Cerqueira G."/>
            <person name="Feldgarden M."/>
            <person name="Courvalin P."/>
            <person name="Perichon B."/>
            <person name="Grillot-Courvalin C."/>
            <person name="Clermont D."/>
            <person name="Rocha E."/>
            <person name="Yoon E.-J."/>
            <person name="Nemec A."/>
            <person name="Young S.K."/>
            <person name="Zeng Q."/>
            <person name="Gargeya S."/>
            <person name="Fitzgerald M."/>
            <person name="Abouelleil A."/>
            <person name="Alvarado L."/>
            <person name="Berlin A.M."/>
            <person name="Chapman S.B."/>
            <person name="Dewar J."/>
            <person name="Goldberg J."/>
            <person name="Griggs A."/>
            <person name="Gujja S."/>
            <person name="Hansen M."/>
            <person name="Howarth C."/>
            <person name="Imamovic A."/>
            <person name="Larimer J."/>
            <person name="McCowan C."/>
            <person name="Murphy C."/>
            <person name="Pearson M."/>
            <person name="Priest M."/>
            <person name="Roberts A."/>
            <person name="Saif S."/>
            <person name="Shea T."/>
            <person name="Sykes S."/>
            <person name="Wortman J."/>
            <person name="Nusbaum C."/>
            <person name="Birren B."/>
        </authorList>
    </citation>
    <scope>NUCLEOTIDE SEQUENCE [LARGE SCALE GENOMIC DNA]</scope>
    <source>
        <strain evidence="2 3">CIP 110305</strain>
    </source>
</reference>
<keyword evidence="1" id="KW-0732">Signal</keyword>
<keyword evidence="3" id="KW-1185">Reference proteome</keyword>
<dbReference type="PATRIC" id="fig|421052.3.peg.2899"/>
<evidence type="ECO:0000256" key="1">
    <source>
        <dbReference type="SAM" id="SignalP"/>
    </source>
</evidence>